<dbReference type="Pfam" id="PF00440">
    <property type="entry name" value="TetR_N"/>
    <property type="match status" value="1"/>
</dbReference>
<reference evidence="6 7" key="1">
    <citation type="submission" date="2020-10" db="EMBL/GenBank/DDBJ databases">
        <title>Haloactinobacterium sp. RN3S43, a bacterium isolated from saline soil.</title>
        <authorList>
            <person name="Sun J.-Q."/>
        </authorList>
    </citation>
    <scope>NUCLEOTIDE SEQUENCE [LARGE SCALE GENOMIC DNA]</scope>
    <source>
        <strain evidence="6 7">RN3S43</strain>
    </source>
</reference>
<feature type="DNA-binding region" description="H-T-H motif" evidence="4">
    <location>
        <begin position="34"/>
        <end position="53"/>
    </location>
</feature>
<name>A0A7M1SXH4_9MICO</name>
<sequence length="236" mass="25246">MSPTPRERARAQTERDIIRIARTHLATGGAASLSLRAVARDLGVVSSAVYRYVRSRDDLLTLLVVEGYNELGDAVDAALTSAATEGERTRFYALGNALRSWATSEPAMYALLYGTPVPGYDAPGERTTDPGTRVILALADLVERAYRTGRLTPVPSGPAPAPTADYEVLRRELALTGDDVTIGRTFLVWHALIGAITAELFGQYGPETFSDPDALFAQQLSLLADTLGLPEAATPA</sequence>
<dbReference type="PANTHER" id="PTHR30055:SF243">
    <property type="entry name" value="HTH-TYPE TRANSCRIPTIONAL REGULATOR RV1816"/>
    <property type="match status" value="1"/>
</dbReference>
<dbReference type="KEGG" id="halt:IM660_08540"/>
<dbReference type="InterPro" id="IPR025996">
    <property type="entry name" value="MT1864/Rv1816-like_C"/>
</dbReference>
<evidence type="ECO:0000256" key="2">
    <source>
        <dbReference type="ARBA" id="ARBA00023125"/>
    </source>
</evidence>
<keyword evidence="3" id="KW-0804">Transcription</keyword>
<keyword evidence="1" id="KW-0805">Transcription regulation</keyword>
<dbReference type="RefSeq" id="WP_193498899.1">
    <property type="nucleotide sequence ID" value="NZ_CP063169.1"/>
</dbReference>
<evidence type="ECO:0000256" key="3">
    <source>
        <dbReference type="ARBA" id="ARBA00023163"/>
    </source>
</evidence>
<dbReference type="EMBL" id="CP063169">
    <property type="protein sequence ID" value="QOR72259.1"/>
    <property type="molecule type" value="Genomic_DNA"/>
</dbReference>
<evidence type="ECO:0000256" key="4">
    <source>
        <dbReference type="PROSITE-ProRule" id="PRU00335"/>
    </source>
</evidence>
<dbReference type="Pfam" id="PF13305">
    <property type="entry name" value="TetR_C_33"/>
    <property type="match status" value="1"/>
</dbReference>
<dbReference type="SUPFAM" id="SSF46689">
    <property type="entry name" value="Homeodomain-like"/>
    <property type="match status" value="1"/>
</dbReference>
<dbReference type="AlphaFoldDB" id="A0A7M1SXH4"/>
<proteinExistence type="predicted"/>
<evidence type="ECO:0000259" key="5">
    <source>
        <dbReference type="PROSITE" id="PS50977"/>
    </source>
</evidence>
<dbReference type="Proteomes" id="UP000593758">
    <property type="component" value="Chromosome"/>
</dbReference>
<dbReference type="Gene3D" id="1.10.357.10">
    <property type="entry name" value="Tetracycline Repressor, domain 2"/>
    <property type="match status" value="1"/>
</dbReference>
<dbReference type="SUPFAM" id="SSF48498">
    <property type="entry name" value="Tetracyclin repressor-like, C-terminal domain"/>
    <property type="match status" value="1"/>
</dbReference>
<dbReference type="InterPro" id="IPR036271">
    <property type="entry name" value="Tet_transcr_reg_TetR-rel_C_sf"/>
</dbReference>
<dbReference type="InterPro" id="IPR050109">
    <property type="entry name" value="HTH-type_TetR-like_transc_reg"/>
</dbReference>
<evidence type="ECO:0000313" key="7">
    <source>
        <dbReference type="Proteomes" id="UP000593758"/>
    </source>
</evidence>
<accession>A0A7M1SXH4</accession>
<dbReference type="GO" id="GO:0000976">
    <property type="term" value="F:transcription cis-regulatory region binding"/>
    <property type="evidence" value="ECO:0007669"/>
    <property type="project" value="TreeGrafter"/>
</dbReference>
<dbReference type="InterPro" id="IPR009057">
    <property type="entry name" value="Homeodomain-like_sf"/>
</dbReference>
<dbReference type="PANTHER" id="PTHR30055">
    <property type="entry name" value="HTH-TYPE TRANSCRIPTIONAL REGULATOR RUTR"/>
    <property type="match status" value="1"/>
</dbReference>
<feature type="domain" description="HTH tetR-type" evidence="5">
    <location>
        <begin position="11"/>
        <end position="71"/>
    </location>
</feature>
<organism evidence="6 7">
    <name type="scientific">Ruania alkalisoli</name>
    <dbReference type="NCBI Taxonomy" id="2779775"/>
    <lineage>
        <taxon>Bacteria</taxon>
        <taxon>Bacillati</taxon>
        <taxon>Actinomycetota</taxon>
        <taxon>Actinomycetes</taxon>
        <taxon>Micrococcales</taxon>
        <taxon>Ruaniaceae</taxon>
        <taxon>Ruania</taxon>
    </lineage>
</organism>
<keyword evidence="7" id="KW-1185">Reference proteome</keyword>
<keyword evidence="2 4" id="KW-0238">DNA-binding</keyword>
<evidence type="ECO:0000256" key="1">
    <source>
        <dbReference type="ARBA" id="ARBA00023015"/>
    </source>
</evidence>
<gene>
    <name evidence="6" type="ORF">IM660_08540</name>
</gene>
<dbReference type="PROSITE" id="PS50977">
    <property type="entry name" value="HTH_TETR_2"/>
    <property type="match status" value="1"/>
</dbReference>
<dbReference type="InterPro" id="IPR001647">
    <property type="entry name" value="HTH_TetR"/>
</dbReference>
<protein>
    <submittedName>
        <fullName evidence="6">TetR/AcrR family transcriptional regulator</fullName>
    </submittedName>
</protein>
<evidence type="ECO:0000313" key="6">
    <source>
        <dbReference type="EMBL" id="QOR72259.1"/>
    </source>
</evidence>
<dbReference type="GO" id="GO:0003700">
    <property type="term" value="F:DNA-binding transcription factor activity"/>
    <property type="evidence" value="ECO:0007669"/>
    <property type="project" value="TreeGrafter"/>
</dbReference>